<dbReference type="Proteomes" id="UP001218188">
    <property type="component" value="Unassembled WGS sequence"/>
</dbReference>
<accession>A0AAD6ST47</accession>
<sequence>MPEDAGTPAVAHVDSVNSTLDDSDETSWAKIWSVYISEAEKYDKVLVESWKGDMEGLLIFAGLFSASLTAFIIESYKTLTPDSGVTTAALLNQISKQLAASASGTTFEIPAPPVFVVPVTSIVCNVLWFISLGLSLACALVATLVEQWARDFSQKANMRPSPVIRARIFAYLYYGLKRFNMHIVAEVVPLLLHVSLVLFFAGLIAFLLPIHPAVMGVSAALLGIILIVYCSLTVLPLIYFDCPYQTPLSSVLWRISQLWRLMASNLWVSPRRQETMVEGMLRQATQPSAERDERDLRALSWTMKKSLVDHTELEPFIAGIPDVIWGPNGRKYNHNYLIRTLLDDPEVRLGYRVLEFMRYSDSGLLTPVVESRHKISCLTALWSICALWEKSELGREVSNLLPAVQAMLERVTLSSLDIAWQNSIQNLQACRASRAVAGDPSISHLYAGLAQIVEYSRGVVPHFPDPTHLMYSLRNTRVYSATLFRDIQTFLDTQEINWTDTRHIILAKFLRAAVSSPEDSKTVYHFAYTLKILQNNLAPPSALNEIYVDVLETIVQWVRAKEPNVLAAVLSIFFPVRSDSPPSAPLEKLWEVLDERTCNLSHLWAAITDYLRAGCPCSNDTEQTLEVMWHLNRVLRNREGVPKSDWVMAHLSSERPWFTEFTLSTIQALPDSVTLPCVLALVKTRILASLFDQQKPIAPVQAQWDECKQLLSHPLLSQHSLGDVTVTLEFGLDADNPTDVQILHCACCFELQVVGLRNRLSETLTQIVPERGGFNIFLVHPNHRLRFAKSLSKLIEASTISFSNRQLWLHLISDSPLFGTAFKEARLYFEMIRARGELDVTYDTTLILALKNMLAEYAEVCFKTSLRRVQELLASLEALLEVLAADGPVPSTIATTFVSQ</sequence>
<evidence type="ECO:0000259" key="2">
    <source>
        <dbReference type="Pfam" id="PF20153"/>
    </source>
</evidence>
<keyword evidence="4" id="KW-1185">Reference proteome</keyword>
<evidence type="ECO:0000313" key="3">
    <source>
        <dbReference type="EMBL" id="KAJ7033448.1"/>
    </source>
</evidence>
<evidence type="ECO:0000313" key="4">
    <source>
        <dbReference type="Proteomes" id="UP001218188"/>
    </source>
</evidence>
<keyword evidence="1" id="KW-1133">Transmembrane helix</keyword>
<comment type="caution">
    <text evidence="3">The sequence shown here is derived from an EMBL/GenBank/DDBJ whole genome shotgun (WGS) entry which is preliminary data.</text>
</comment>
<name>A0AAD6ST47_9AGAR</name>
<organism evidence="3 4">
    <name type="scientific">Mycena alexandri</name>
    <dbReference type="NCBI Taxonomy" id="1745969"/>
    <lineage>
        <taxon>Eukaryota</taxon>
        <taxon>Fungi</taxon>
        <taxon>Dikarya</taxon>
        <taxon>Basidiomycota</taxon>
        <taxon>Agaricomycotina</taxon>
        <taxon>Agaricomycetes</taxon>
        <taxon>Agaricomycetidae</taxon>
        <taxon>Agaricales</taxon>
        <taxon>Marasmiineae</taxon>
        <taxon>Mycenaceae</taxon>
        <taxon>Mycena</taxon>
    </lineage>
</organism>
<evidence type="ECO:0000256" key="1">
    <source>
        <dbReference type="SAM" id="Phobius"/>
    </source>
</evidence>
<keyword evidence="1" id="KW-0472">Membrane</keyword>
<dbReference type="InterPro" id="IPR045338">
    <property type="entry name" value="DUF6535"/>
</dbReference>
<feature type="transmembrane region" description="Helical" evidence="1">
    <location>
        <begin position="56"/>
        <end position="73"/>
    </location>
</feature>
<dbReference type="EMBL" id="JARJCM010000065">
    <property type="protein sequence ID" value="KAJ7033448.1"/>
    <property type="molecule type" value="Genomic_DNA"/>
</dbReference>
<proteinExistence type="predicted"/>
<feature type="transmembrane region" description="Helical" evidence="1">
    <location>
        <begin position="126"/>
        <end position="145"/>
    </location>
</feature>
<reference evidence="3" key="1">
    <citation type="submission" date="2023-03" db="EMBL/GenBank/DDBJ databases">
        <title>Massive genome expansion in bonnet fungi (Mycena s.s.) driven by repeated elements and novel gene families across ecological guilds.</title>
        <authorList>
            <consortium name="Lawrence Berkeley National Laboratory"/>
            <person name="Harder C.B."/>
            <person name="Miyauchi S."/>
            <person name="Viragh M."/>
            <person name="Kuo A."/>
            <person name="Thoen E."/>
            <person name="Andreopoulos B."/>
            <person name="Lu D."/>
            <person name="Skrede I."/>
            <person name="Drula E."/>
            <person name="Henrissat B."/>
            <person name="Morin E."/>
            <person name="Kohler A."/>
            <person name="Barry K."/>
            <person name="LaButti K."/>
            <person name="Morin E."/>
            <person name="Salamov A."/>
            <person name="Lipzen A."/>
            <person name="Mereny Z."/>
            <person name="Hegedus B."/>
            <person name="Baldrian P."/>
            <person name="Stursova M."/>
            <person name="Weitz H."/>
            <person name="Taylor A."/>
            <person name="Grigoriev I.V."/>
            <person name="Nagy L.G."/>
            <person name="Martin F."/>
            <person name="Kauserud H."/>
        </authorList>
    </citation>
    <scope>NUCLEOTIDE SEQUENCE</scope>
    <source>
        <strain evidence="3">CBHHK200</strain>
    </source>
</reference>
<feature type="transmembrane region" description="Helical" evidence="1">
    <location>
        <begin position="220"/>
        <end position="240"/>
    </location>
</feature>
<dbReference type="Pfam" id="PF20153">
    <property type="entry name" value="DUF6535"/>
    <property type="match status" value="1"/>
</dbReference>
<protein>
    <recommendedName>
        <fullName evidence="2">DUF6535 domain-containing protein</fullName>
    </recommendedName>
</protein>
<keyword evidence="1" id="KW-0812">Transmembrane</keyword>
<gene>
    <name evidence="3" type="ORF">C8F04DRAFT_1104775</name>
</gene>
<feature type="domain" description="DUF6535" evidence="2">
    <location>
        <begin position="32"/>
        <end position="208"/>
    </location>
</feature>
<dbReference type="AlphaFoldDB" id="A0AAD6ST47"/>
<feature type="transmembrane region" description="Helical" evidence="1">
    <location>
        <begin position="190"/>
        <end position="208"/>
    </location>
</feature>